<evidence type="ECO:0000256" key="5">
    <source>
        <dbReference type="ARBA" id="ARBA00023235"/>
    </source>
</evidence>
<reference evidence="9 10" key="1">
    <citation type="journal article" date="2007" name="Photosyn. Res.">
        <title>Complete nucleotide sequence of the freshwater unicellular cyanobacterium Synechococcus elongatus PCC 6301 chromosome: gene content and organization.</title>
        <authorList>
            <person name="Sugita C."/>
            <person name="Ogata K."/>
            <person name="Shikata M."/>
            <person name="Jikuya H."/>
            <person name="Takano J."/>
            <person name="Furumichi M."/>
            <person name="Kanehisa M."/>
            <person name="Omata T."/>
            <person name="Sugiura M."/>
            <person name="Sugita M."/>
        </authorList>
    </citation>
    <scope>NUCLEOTIDE SEQUENCE [LARGE SCALE GENOMIC DNA]</scope>
    <source>
        <strain evidence="10">ATCC 27144 / PCC 6301 / SAUG 1402/1</strain>
    </source>
</reference>
<dbReference type="KEGG" id="syc:syc1742_c"/>
<dbReference type="GO" id="GO:0008881">
    <property type="term" value="F:glutamate racemase activity"/>
    <property type="evidence" value="ECO:0007669"/>
    <property type="project" value="UniProtKB-UniRule"/>
</dbReference>
<evidence type="ECO:0000256" key="2">
    <source>
        <dbReference type="ARBA" id="ARBA00013090"/>
    </source>
</evidence>
<evidence type="ECO:0000313" key="9">
    <source>
        <dbReference type="EMBL" id="BAD79932.1"/>
    </source>
</evidence>
<evidence type="ECO:0000256" key="8">
    <source>
        <dbReference type="HAMAP-Rule" id="MF_00258"/>
    </source>
</evidence>
<keyword evidence="4 8" id="KW-0573">Peptidoglycan synthesis</keyword>
<feature type="binding site" evidence="8">
    <location>
        <begin position="20"/>
        <end position="21"/>
    </location>
    <ligand>
        <name>substrate</name>
    </ligand>
</feature>
<dbReference type="InterPro" id="IPR018187">
    <property type="entry name" value="Asp/Glu_racemase_AS_1"/>
</dbReference>
<evidence type="ECO:0000256" key="4">
    <source>
        <dbReference type="ARBA" id="ARBA00022984"/>
    </source>
</evidence>
<feature type="binding site" evidence="8">
    <location>
        <begin position="52"/>
        <end position="53"/>
    </location>
    <ligand>
        <name>substrate</name>
    </ligand>
</feature>
<evidence type="ECO:0000256" key="3">
    <source>
        <dbReference type="ARBA" id="ARBA00022960"/>
    </source>
</evidence>
<dbReference type="AlphaFoldDB" id="A0A0H3K761"/>
<organism evidence="9 10">
    <name type="scientific">Synechococcus sp. (strain ATCC 27144 / PCC 6301 / SAUG 1402/1)</name>
    <name type="common">Anacystis nidulans</name>
    <dbReference type="NCBI Taxonomy" id="269084"/>
    <lineage>
        <taxon>Bacteria</taxon>
        <taxon>Bacillati</taxon>
        <taxon>Cyanobacteriota</taxon>
        <taxon>Cyanophyceae</taxon>
        <taxon>Synechococcales</taxon>
        <taxon>Synechococcaceae</taxon>
        <taxon>Synechococcus</taxon>
    </lineage>
</organism>
<dbReference type="Proteomes" id="UP000001175">
    <property type="component" value="Chromosome"/>
</dbReference>
<evidence type="ECO:0000256" key="6">
    <source>
        <dbReference type="ARBA" id="ARBA00023316"/>
    </source>
</evidence>
<keyword evidence="6 8" id="KW-0961">Cell wall biogenesis/degradation</keyword>
<protein>
    <recommendedName>
        <fullName evidence="7 8">Glutamate racemase</fullName>
        <ecNumber evidence="2 8">5.1.1.3</ecNumber>
    </recommendedName>
</protein>
<evidence type="ECO:0000256" key="1">
    <source>
        <dbReference type="ARBA" id="ARBA00001602"/>
    </source>
</evidence>
<dbReference type="InterPro" id="IPR004391">
    <property type="entry name" value="Glu_race"/>
</dbReference>
<dbReference type="PANTHER" id="PTHR21198">
    <property type="entry name" value="GLUTAMATE RACEMASE"/>
    <property type="match status" value="1"/>
</dbReference>
<dbReference type="PROSITE" id="PS00923">
    <property type="entry name" value="ASP_GLU_RACEMASE_1"/>
    <property type="match status" value="1"/>
</dbReference>
<feature type="active site" description="Proton donor/acceptor" evidence="8">
    <location>
        <position position="192"/>
    </location>
</feature>
<dbReference type="EMBL" id="AP008231">
    <property type="protein sequence ID" value="BAD79932.1"/>
    <property type="molecule type" value="Genomic_DNA"/>
</dbReference>
<dbReference type="Gene3D" id="3.40.50.1860">
    <property type="match status" value="2"/>
</dbReference>
<feature type="active site" description="Proton donor/acceptor" evidence="8">
    <location>
        <position position="83"/>
    </location>
</feature>
<dbReference type="Pfam" id="PF01177">
    <property type="entry name" value="Asp_Glu_race"/>
    <property type="match status" value="1"/>
</dbReference>
<comment type="function">
    <text evidence="8">Provides the (R)-glutamate required for cell wall biosynthesis.</text>
</comment>
<evidence type="ECO:0000313" key="10">
    <source>
        <dbReference type="Proteomes" id="UP000001175"/>
    </source>
</evidence>
<dbReference type="EC" id="5.1.1.3" evidence="2 8"/>
<dbReference type="GO" id="GO:0009252">
    <property type="term" value="P:peptidoglycan biosynthetic process"/>
    <property type="evidence" value="ECO:0007669"/>
    <property type="project" value="UniProtKB-UniRule"/>
</dbReference>
<dbReference type="InterPro" id="IPR033134">
    <property type="entry name" value="Asp/Glu_racemase_AS_2"/>
</dbReference>
<accession>A0A0H3K761</accession>
<dbReference type="eggNOG" id="COG0796">
    <property type="taxonomic scope" value="Bacteria"/>
</dbReference>
<comment type="similarity">
    <text evidence="8">Belongs to the aspartate/glutamate racemases family.</text>
</comment>
<dbReference type="HAMAP" id="MF_00258">
    <property type="entry name" value="Glu_racemase"/>
    <property type="match status" value="1"/>
</dbReference>
<dbReference type="UniPathway" id="UPA00219"/>
<dbReference type="InterPro" id="IPR001920">
    <property type="entry name" value="Asp/Glu_race"/>
</dbReference>
<sequence length="289" mass="31603">MPPGAIFLHSSTAAPIGVFDSGVGGLTVLRELQRQLPHESFLYFGDTARLPYGTRSPAEIRQFVREILDWMQAEGCKLVVMACNTSSALALEALRGDYTMPLIGLIQPAARVAVQRGQRIGVIATAATAQSRAYRQALREANPNVQVWEIGCPEFVPLVEQQRIHDPQTLQVAAQYLAPLIEAQVDTLIYGCTHYPHLAPVIQQLLPSSTHLLDPAEAVTRSVQMELEVLGLSHTSKASTVRFCVSHDPQHFSLAIERWLGFQAPVDLIQLPTRSLPSAHFASEAEGVA</sequence>
<gene>
    <name evidence="8 9" type="primary">murI</name>
    <name evidence="9" type="ordered locus">syc1742_c</name>
</gene>
<comment type="catalytic activity">
    <reaction evidence="1 8">
        <text>L-glutamate = D-glutamate</text>
        <dbReference type="Rhea" id="RHEA:12813"/>
        <dbReference type="ChEBI" id="CHEBI:29985"/>
        <dbReference type="ChEBI" id="CHEBI:29986"/>
        <dbReference type="EC" id="5.1.1.3"/>
    </reaction>
</comment>
<keyword evidence="5 8" id="KW-0413">Isomerase</keyword>
<feature type="binding site" evidence="8">
    <location>
        <begin position="193"/>
        <end position="194"/>
    </location>
    <ligand>
        <name>substrate</name>
    </ligand>
</feature>
<dbReference type="InterPro" id="IPR015942">
    <property type="entry name" value="Asp/Glu/hydantoin_racemase"/>
</dbReference>
<dbReference type="GO" id="GO:0008360">
    <property type="term" value="P:regulation of cell shape"/>
    <property type="evidence" value="ECO:0007669"/>
    <property type="project" value="UniProtKB-KW"/>
</dbReference>
<dbReference type="FunFam" id="3.40.50.1860:FF:000002">
    <property type="entry name" value="Glutamate racemase"/>
    <property type="match status" value="1"/>
</dbReference>
<proteinExistence type="inferred from homology"/>
<comment type="pathway">
    <text evidence="8">Cell wall biogenesis; peptidoglycan biosynthesis.</text>
</comment>
<keyword evidence="3 8" id="KW-0133">Cell shape</keyword>
<dbReference type="NCBIfam" id="TIGR00067">
    <property type="entry name" value="glut_race"/>
    <property type="match status" value="1"/>
</dbReference>
<evidence type="ECO:0000256" key="7">
    <source>
        <dbReference type="ARBA" id="ARBA00070053"/>
    </source>
</evidence>
<dbReference type="PROSITE" id="PS00924">
    <property type="entry name" value="ASP_GLU_RACEMASE_2"/>
    <property type="match status" value="1"/>
</dbReference>
<name>A0A0H3K761_SYNP6</name>
<dbReference type="SUPFAM" id="SSF53681">
    <property type="entry name" value="Aspartate/glutamate racemase"/>
    <property type="match status" value="2"/>
</dbReference>
<feature type="binding site" evidence="8">
    <location>
        <begin position="84"/>
        <end position="85"/>
    </location>
    <ligand>
        <name>substrate</name>
    </ligand>
</feature>
<dbReference type="PANTHER" id="PTHR21198:SF2">
    <property type="entry name" value="GLUTAMATE RACEMASE"/>
    <property type="match status" value="1"/>
</dbReference>
<dbReference type="GO" id="GO:0071555">
    <property type="term" value="P:cell wall organization"/>
    <property type="evidence" value="ECO:0007669"/>
    <property type="project" value="UniProtKB-KW"/>
</dbReference>